<dbReference type="GO" id="GO:0005829">
    <property type="term" value="C:cytosol"/>
    <property type="evidence" value="ECO:0007669"/>
    <property type="project" value="TreeGrafter"/>
</dbReference>
<dbReference type="PANTHER" id="PTHR30458">
    <property type="entry name" value="PHENYLACETIC ACID DEGRADATION PROTEIN PAA"/>
    <property type="match status" value="1"/>
</dbReference>
<accession>E5AU07</accession>
<dbReference type="InterPro" id="IPR009078">
    <property type="entry name" value="Ferritin-like_SF"/>
</dbReference>
<dbReference type="Proteomes" id="UP000007437">
    <property type="component" value="Plasmid pBRH01"/>
</dbReference>
<dbReference type="EMBL" id="FR687360">
    <property type="protein sequence ID" value="CBW76581.1"/>
    <property type="molecule type" value="Genomic_DNA"/>
</dbReference>
<dbReference type="PANTHER" id="PTHR30458:SF0">
    <property type="entry name" value="1,2-PHENYLACETYL-COA EPOXIDASE, SUBUNIT C"/>
    <property type="match status" value="1"/>
</dbReference>
<name>E5AU07_MYCRK</name>
<keyword evidence="1" id="KW-0614">Plasmid</keyword>
<evidence type="ECO:0000313" key="2">
    <source>
        <dbReference type="Proteomes" id="UP000007437"/>
    </source>
</evidence>
<dbReference type="eggNOG" id="COG3396">
    <property type="taxonomic scope" value="Bacteria"/>
</dbReference>
<dbReference type="Gene3D" id="1.10.620.20">
    <property type="entry name" value="Ribonucleotide Reductase, subunit A"/>
    <property type="match status" value="1"/>
</dbReference>
<dbReference type="NCBIfam" id="TIGR03225">
    <property type="entry name" value="benzo_boxB"/>
    <property type="match status" value="1"/>
</dbReference>
<dbReference type="InterPro" id="IPR052703">
    <property type="entry name" value="Aromatic_CoA_ox/epox"/>
</dbReference>
<proteinExistence type="predicted"/>
<dbReference type="KEGG" id="brh:RBRH_00498"/>
<dbReference type="AlphaFoldDB" id="E5AU07"/>
<protein>
    <submittedName>
        <fullName evidence="1">PHAF</fullName>
    </submittedName>
</protein>
<gene>
    <name evidence="1" type="ordered locus">RBRH_00498</name>
</gene>
<sequence length="527" mass="60620">MAELDFQSPECGRRQRRVEGLWRGRQASIRCRSRLRRVAGARMQRFSIKESIMSSINYSDKIPNNVHLADDRMLQRALEQWQPNFLSWWNDMGPSGSQLDDVYLRTAVSVEPGGWAHFDYVRMPDYRWGIFLAPGEPDRKIQFGEYRGEAVWQDVPGEHRAKLRRIIVTQGDTEPASVEQQRHLGLTAPSLYDLRNLFQVNVEEGRHLWAMVYLLHRYFGRDGREEAQALLERRSGDENHPRILGAFNERTPDWLAFFMFTYFTDRDGKFQLSALAESGFDPLARTTRFMLTEEAHHMFVGESGVSRVIQRTAQVMNALCTDDVSALRAAGVIDLPTIQRYLNFHYSVTIDLFGADQSSNAATFYSLGLKGRFGESKRDDDHRLDTQRYWLLDVRDGQLVEREVPMLNAMNEVLRDDYIKDSIAGVNRWNKALEKAGIESRLSVPHKAFNRRIGSFAGVRVSPHGRVIDEAEWAANQASWLPTPEDRAFVASLMGRVVEPGRFANWIAPPAMGINRQPIDFQYVRFN</sequence>
<organism evidence="1 2">
    <name type="scientific">Mycetohabitans rhizoxinica (strain DSM 19002 / CIP 109453 / HKI 454)</name>
    <name type="common">Paraburkholderia rhizoxinica</name>
    <dbReference type="NCBI Taxonomy" id="882378"/>
    <lineage>
        <taxon>Bacteria</taxon>
        <taxon>Pseudomonadati</taxon>
        <taxon>Pseudomonadota</taxon>
        <taxon>Betaproteobacteria</taxon>
        <taxon>Burkholderiales</taxon>
        <taxon>Burkholderiaceae</taxon>
        <taxon>Mycetohabitans</taxon>
    </lineage>
</organism>
<dbReference type="SUPFAM" id="SSF47240">
    <property type="entry name" value="Ferritin-like"/>
    <property type="match status" value="1"/>
</dbReference>
<dbReference type="InterPro" id="IPR017635">
    <property type="entry name" value="Benzoyl_CoA_Oase_BoxB"/>
</dbReference>
<geneLocation type="plasmid" evidence="1 2">
    <name>pBRH01</name>
</geneLocation>
<evidence type="ECO:0000313" key="1">
    <source>
        <dbReference type="EMBL" id="CBW76581.1"/>
    </source>
</evidence>
<dbReference type="HOGENOM" id="CLU_569721_0_0_4"/>
<dbReference type="InterPro" id="IPR012348">
    <property type="entry name" value="RNR-like"/>
</dbReference>
<dbReference type="GO" id="GO:0010124">
    <property type="term" value="P:phenylacetate catabolic process"/>
    <property type="evidence" value="ECO:0007669"/>
    <property type="project" value="TreeGrafter"/>
</dbReference>
<dbReference type="GO" id="GO:0016491">
    <property type="term" value="F:oxidoreductase activity"/>
    <property type="evidence" value="ECO:0007669"/>
    <property type="project" value="InterPro"/>
</dbReference>
<reference evidence="1 2" key="1">
    <citation type="journal article" date="2011" name="J. Bacteriol.">
        <title>Complete genome sequence of Burkholderia rhizoxinica, an endosymbiont of Rhizopus microsporus.</title>
        <authorList>
            <person name="Lackner G."/>
            <person name="Moebius N."/>
            <person name="Partida-Martinez L."/>
            <person name="Hertweck C."/>
        </authorList>
    </citation>
    <scope>NUCLEOTIDE SEQUENCE [LARGE SCALE GENOMIC DNA]</scope>
    <source>
        <strain evidence="2">DSM 19002 / CIP 109453 / HKI 454</strain>
        <plasmid evidence="1 2">pBRH01</plasmid>
    </source>
</reference>